<evidence type="ECO:0000313" key="3">
    <source>
        <dbReference type="Proteomes" id="UP001488838"/>
    </source>
</evidence>
<dbReference type="GO" id="GO:1901184">
    <property type="term" value="P:regulation of ERBB signaling pathway"/>
    <property type="evidence" value="ECO:0007669"/>
    <property type="project" value="TreeGrafter"/>
</dbReference>
<gene>
    <name evidence="2" type="ORF">U0070_002366</name>
</gene>
<sequence length="210" mass="23044">AGYQRLLCALSSLGPSRAREEAGGGPPMGGSQVSPDWRSQGPWPREDGAHMGGCFCIPGERSLPWGPGKEAPSKDPPESSEDAASLENKGKCFLPQNMTQDLVLSFCVKSRFRSCVNAPLQEAARRRLWALENEDHEVRALFKVSWGGWLSDLGSLIARTGPGTKYIPSKTSGCQTVKWPKPEEPPSWPPNLVKLLALMQNQDIYSNRLR</sequence>
<evidence type="ECO:0000313" key="2">
    <source>
        <dbReference type="EMBL" id="KAK7819054.1"/>
    </source>
</evidence>
<dbReference type="GO" id="GO:0033157">
    <property type="term" value="P:regulation of intracellular protein transport"/>
    <property type="evidence" value="ECO:0007669"/>
    <property type="project" value="TreeGrafter"/>
</dbReference>
<dbReference type="InterPro" id="IPR042772">
    <property type="entry name" value="SH3TC1/SH3TC2"/>
</dbReference>
<feature type="region of interest" description="Disordered" evidence="1">
    <location>
        <begin position="16"/>
        <end position="86"/>
    </location>
</feature>
<reference evidence="2 3" key="1">
    <citation type="journal article" date="2023" name="bioRxiv">
        <title>Conserved and derived expression patterns and positive selection on dental genes reveal complex evolutionary context of ever-growing rodent molars.</title>
        <authorList>
            <person name="Calamari Z.T."/>
            <person name="Song A."/>
            <person name="Cohen E."/>
            <person name="Akter M."/>
            <person name="Roy R.D."/>
            <person name="Hallikas O."/>
            <person name="Christensen M.M."/>
            <person name="Li P."/>
            <person name="Marangoni P."/>
            <person name="Jernvall J."/>
            <person name="Klein O.D."/>
        </authorList>
    </citation>
    <scope>NUCLEOTIDE SEQUENCE [LARGE SCALE GENOMIC DNA]</scope>
    <source>
        <strain evidence="2">V071</strain>
    </source>
</reference>
<organism evidence="2 3">
    <name type="scientific">Myodes glareolus</name>
    <name type="common">Bank vole</name>
    <name type="synonym">Clethrionomys glareolus</name>
    <dbReference type="NCBI Taxonomy" id="447135"/>
    <lineage>
        <taxon>Eukaryota</taxon>
        <taxon>Metazoa</taxon>
        <taxon>Chordata</taxon>
        <taxon>Craniata</taxon>
        <taxon>Vertebrata</taxon>
        <taxon>Euteleostomi</taxon>
        <taxon>Mammalia</taxon>
        <taxon>Eutheria</taxon>
        <taxon>Euarchontoglires</taxon>
        <taxon>Glires</taxon>
        <taxon>Rodentia</taxon>
        <taxon>Myomorpha</taxon>
        <taxon>Muroidea</taxon>
        <taxon>Cricetidae</taxon>
        <taxon>Arvicolinae</taxon>
        <taxon>Myodes</taxon>
    </lineage>
</organism>
<name>A0AAW0IXA8_MYOGA</name>
<accession>A0AAW0IXA8</accession>
<keyword evidence="3" id="KW-1185">Reference proteome</keyword>
<evidence type="ECO:0000256" key="1">
    <source>
        <dbReference type="SAM" id="MobiDB-lite"/>
    </source>
</evidence>
<dbReference type="Proteomes" id="UP001488838">
    <property type="component" value="Unassembled WGS sequence"/>
</dbReference>
<protein>
    <submittedName>
        <fullName evidence="2">Uncharacterized protein</fullName>
    </submittedName>
</protein>
<comment type="caution">
    <text evidence="2">The sequence shown here is derived from an EMBL/GenBank/DDBJ whole genome shotgun (WGS) entry which is preliminary data.</text>
</comment>
<dbReference type="EMBL" id="JBBHLL010000083">
    <property type="protein sequence ID" value="KAK7819054.1"/>
    <property type="molecule type" value="Genomic_DNA"/>
</dbReference>
<proteinExistence type="predicted"/>
<feature type="non-terminal residue" evidence="2">
    <location>
        <position position="1"/>
    </location>
</feature>
<dbReference type="PANTHER" id="PTHR22647:SF2">
    <property type="entry name" value="SH3 DOMAIN AND TETRATRICOPEPTIDE REPEAT-CONTAINING PROTEIN 2"/>
    <property type="match status" value="1"/>
</dbReference>
<dbReference type="PANTHER" id="PTHR22647">
    <property type="entry name" value="SH3 DOMAIN AND TETRATRICOPEPTIDE REPEATS CONTAINING PROTEIN"/>
    <property type="match status" value="1"/>
</dbReference>
<feature type="non-terminal residue" evidence="2">
    <location>
        <position position="210"/>
    </location>
</feature>
<dbReference type="AlphaFoldDB" id="A0AAW0IXA8"/>